<dbReference type="PANTHER" id="PTHR42871">
    <property type="entry name" value="CITRATE SYNTHASE"/>
    <property type="match status" value="1"/>
</dbReference>
<dbReference type="AlphaFoldDB" id="A0A1G7TS87"/>
<reference evidence="6 7" key="1">
    <citation type="submission" date="2016-10" db="EMBL/GenBank/DDBJ databases">
        <authorList>
            <person name="de Groot N.N."/>
        </authorList>
    </citation>
    <scope>NUCLEOTIDE SEQUENCE [LARGE SCALE GENOMIC DNA]</scope>
    <source>
        <strain evidence="6 7">DSM 527</strain>
    </source>
</reference>
<dbReference type="Proteomes" id="UP000199045">
    <property type="component" value="Unassembled WGS sequence"/>
</dbReference>
<dbReference type="EMBL" id="FNBN01000004">
    <property type="protein sequence ID" value="SDG37824.1"/>
    <property type="molecule type" value="Genomic_DNA"/>
</dbReference>
<dbReference type="PANTHER" id="PTHR42871:SF1">
    <property type="entry name" value="CITRATE SYNTHASE"/>
    <property type="match status" value="1"/>
</dbReference>
<dbReference type="Gene3D" id="1.10.230.10">
    <property type="entry name" value="Cytochrome P450-Terp, domain 2"/>
    <property type="match status" value="1"/>
</dbReference>
<evidence type="ECO:0000313" key="6">
    <source>
        <dbReference type="EMBL" id="SDG37824.1"/>
    </source>
</evidence>
<proteinExistence type="inferred from homology"/>
<comment type="similarity">
    <text evidence="2 5">Belongs to the citrate synthase family.</text>
</comment>
<evidence type="ECO:0000256" key="5">
    <source>
        <dbReference type="RuleBase" id="RU003406"/>
    </source>
</evidence>
<sequence length="399" mass="44965">MENNTLETQLTDLFNITSNGTHQVLEFKKGINNVIVFDPGANHSSFCKSSISRIDGKTGQLFYGATPIEEKITETNFEALAFQLITQSDNNPSGEQQFAQGMHRFFVLDTEIQAVLQHLPASIHPMDFLLIGVTALSGIEEKYLPGNEDPLVQAQFIISQLFVIAAYYYQLQNNITWNSSTSDQPVYHRFLQQVSPGKADLHAPLLNIVLMLHAEHGQNCSTATVRNIASAGGDIYTAIASGIAAFKGRLHGGASQYVSQMYNEIIQRGISASEFIAEKMSRKEVIYGFGHRIYKNWDPRARIMYNMLKSDDPVYAPVDILRKLAFELTDHVSNDTYFSSRFIFPNPDLFNNVFYTLFGMPSSMNTVMLSLCRVAGWIAHYYENLSDRLPIIRPQELYK</sequence>
<evidence type="ECO:0000256" key="3">
    <source>
        <dbReference type="ARBA" id="ARBA00012972"/>
    </source>
</evidence>
<dbReference type="Gene3D" id="1.10.580.10">
    <property type="entry name" value="Citrate Synthase, domain 1"/>
    <property type="match status" value="1"/>
</dbReference>
<dbReference type="InterPro" id="IPR002020">
    <property type="entry name" value="Citrate_synthase"/>
</dbReference>
<dbReference type="GO" id="GO:0036440">
    <property type="term" value="F:citrate synthase activity"/>
    <property type="evidence" value="ECO:0007669"/>
    <property type="project" value="UniProtKB-EC"/>
</dbReference>
<dbReference type="EC" id="2.3.3.16" evidence="3"/>
<keyword evidence="4 5" id="KW-0808">Transferase</keyword>
<dbReference type="InterPro" id="IPR019810">
    <property type="entry name" value="Citrate_synthase_AS"/>
</dbReference>
<dbReference type="GO" id="GO:0006099">
    <property type="term" value="P:tricarboxylic acid cycle"/>
    <property type="evidence" value="ECO:0007669"/>
    <property type="project" value="UniProtKB-UniPathway"/>
</dbReference>
<dbReference type="InterPro" id="IPR036969">
    <property type="entry name" value="Citrate_synthase_sf"/>
</dbReference>
<dbReference type="OrthoDB" id="9800864at2"/>
<organism evidence="6 7">
    <name type="scientific">Chitinophaga filiformis</name>
    <name type="common">Myxococcus filiformis</name>
    <name type="synonym">Flexibacter filiformis</name>
    <dbReference type="NCBI Taxonomy" id="104663"/>
    <lineage>
        <taxon>Bacteria</taxon>
        <taxon>Pseudomonadati</taxon>
        <taxon>Bacteroidota</taxon>
        <taxon>Chitinophagia</taxon>
        <taxon>Chitinophagales</taxon>
        <taxon>Chitinophagaceae</taxon>
        <taxon>Chitinophaga</taxon>
    </lineage>
</organism>
<dbReference type="SUPFAM" id="SSF48256">
    <property type="entry name" value="Citrate synthase"/>
    <property type="match status" value="1"/>
</dbReference>
<evidence type="ECO:0000256" key="4">
    <source>
        <dbReference type="ARBA" id="ARBA00022679"/>
    </source>
</evidence>
<dbReference type="STRING" id="104663.SAMN04488121_10455"/>
<dbReference type="PROSITE" id="PS00480">
    <property type="entry name" value="CITRATE_SYNTHASE"/>
    <property type="match status" value="1"/>
</dbReference>
<evidence type="ECO:0000313" key="7">
    <source>
        <dbReference type="Proteomes" id="UP000199045"/>
    </source>
</evidence>
<dbReference type="PRINTS" id="PR00143">
    <property type="entry name" value="CITRTSNTHASE"/>
</dbReference>
<dbReference type="InterPro" id="IPR016143">
    <property type="entry name" value="Citrate_synth-like_sm_a-sub"/>
</dbReference>
<evidence type="ECO:0000256" key="1">
    <source>
        <dbReference type="ARBA" id="ARBA00004751"/>
    </source>
</evidence>
<dbReference type="UniPathway" id="UPA00223"/>
<dbReference type="InterPro" id="IPR016142">
    <property type="entry name" value="Citrate_synth-like_lrg_a-sub"/>
</dbReference>
<protein>
    <recommendedName>
        <fullName evidence="3">citrate synthase (unknown stereospecificity)</fullName>
        <ecNumber evidence="3">2.3.3.16</ecNumber>
    </recommendedName>
</protein>
<evidence type="ECO:0000256" key="2">
    <source>
        <dbReference type="ARBA" id="ARBA00010566"/>
    </source>
</evidence>
<gene>
    <name evidence="6" type="ORF">SAMN04488121_10455</name>
</gene>
<comment type="pathway">
    <text evidence="1">Carbohydrate metabolism; tricarboxylic acid cycle; isocitrate from oxaloacetate: step 1/2.</text>
</comment>
<name>A0A1G7TS87_CHIFI</name>
<dbReference type="RefSeq" id="WP_089834249.1">
    <property type="nucleotide sequence ID" value="NZ_FNBN01000004.1"/>
</dbReference>
<accession>A0A1G7TS87</accession>
<dbReference type="Pfam" id="PF00285">
    <property type="entry name" value="Citrate_synt"/>
    <property type="match status" value="1"/>
</dbReference>